<dbReference type="InterPro" id="IPR001608">
    <property type="entry name" value="Ala_racemase_N"/>
</dbReference>
<dbReference type="Gene3D" id="3.20.20.10">
    <property type="entry name" value="Alanine racemase"/>
    <property type="match status" value="1"/>
</dbReference>
<evidence type="ECO:0000313" key="5">
    <source>
        <dbReference type="Proteomes" id="UP001501169"/>
    </source>
</evidence>
<reference evidence="5" key="1">
    <citation type="journal article" date="2019" name="Int. J. Syst. Evol. Microbiol.">
        <title>The Global Catalogue of Microorganisms (GCM) 10K type strain sequencing project: providing services to taxonomists for standard genome sequencing and annotation.</title>
        <authorList>
            <consortium name="The Broad Institute Genomics Platform"/>
            <consortium name="The Broad Institute Genome Sequencing Center for Infectious Disease"/>
            <person name="Wu L."/>
            <person name="Ma J."/>
        </authorList>
    </citation>
    <scope>NUCLEOTIDE SEQUENCE [LARGE SCALE GENOMIC DNA]</scope>
    <source>
        <strain evidence="5">JCM 14331</strain>
    </source>
</reference>
<keyword evidence="5" id="KW-1185">Reference proteome</keyword>
<organism evidence="4 5">
    <name type="scientific">Rheinheimera aquimaris</name>
    <dbReference type="NCBI Taxonomy" id="412437"/>
    <lineage>
        <taxon>Bacteria</taxon>
        <taxon>Pseudomonadati</taxon>
        <taxon>Pseudomonadota</taxon>
        <taxon>Gammaproteobacteria</taxon>
        <taxon>Chromatiales</taxon>
        <taxon>Chromatiaceae</taxon>
        <taxon>Rheinheimera</taxon>
    </lineage>
</organism>
<dbReference type="PANTHER" id="PTHR28004:SF8">
    <property type="entry name" value="D-SERINE DEAMINASE"/>
    <property type="match status" value="1"/>
</dbReference>
<accession>A0ABP3NE25</accession>
<dbReference type="Proteomes" id="UP001501169">
    <property type="component" value="Unassembled WGS sequence"/>
</dbReference>
<name>A0ABP3NE25_9GAMM</name>
<sequence>MKYQNSGHKAAAPQQLNRQLNLLQQDICLPAAVLKQSAVEHNLQWMQRFANSCGVSLAPHGKTSMTPWLFQQQLASGAWGITVATAYQAQVAAQAGAQQIILANQLIGRANMALVAAVVGRGCNIYVCVDSHANASALSAFFAAEKLTLPVLIELGVPGGRCGCRTNQQATELAQHIATLPGLSLAGIEFYEGVIKSDDTERDVRQFVQRAAALAKALTRQQLLKYQQPLISGAGSVWYDIVATELNKATLPDTMRIVLRPGCYISHDKGIYEQAQQQLMSRSHLACRLGDSLSSALELAAYVQSLPEPGLAVLGFGKRDAAFDAGLPQAIAVYRDGKLLSDKPKGCETIKVMDQHAFWRYSGTIQPHIGDIVLLSTSHPCLTFDKWRSLWLVDDNYNLLQSVDTFF</sequence>
<comment type="caution">
    <text evidence="4">The sequence shown here is derived from an EMBL/GenBank/DDBJ whole genome shotgun (WGS) entry which is preliminary data.</text>
</comment>
<dbReference type="SMART" id="SM01119">
    <property type="entry name" value="D-ser_dehydrat"/>
    <property type="match status" value="1"/>
</dbReference>
<dbReference type="CDD" id="cd06818">
    <property type="entry name" value="PLPDE_III_cryptic_DSD"/>
    <property type="match status" value="1"/>
</dbReference>
<dbReference type="RefSeq" id="WP_226765422.1">
    <property type="nucleotide sequence ID" value="NZ_BAAAEO010000001.1"/>
</dbReference>
<keyword evidence="2" id="KW-0456">Lyase</keyword>
<dbReference type="Pfam" id="PF01168">
    <property type="entry name" value="Ala_racemase_N"/>
    <property type="match status" value="1"/>
</dbReference>
<dbReference type="InterPro" id="IPR026956">
    <property type="entry name" value="D-ser_dehydrat-like_dom"/>
</dbReference>
<feature type="domain" description="D-serine dehydratase-like" evidence="3">
    <location>
        <begin position="296"/>
        <end position="394"/>
    </location>
</feature>
<proteinExistence type="inferred from homology"/>
<dbReference type="Gene3D" id="2.40.37.20">
    <property type="entry name" value="D-serine dehydratase-like domain"/>
    <property type="match status" value="1"/>
</dbReference>
<evidence type="ECO:0000256" key="1">
    <source>
        <dbReference type="ARBA" id="ARBA00005323"/>
    </source>
</evidence>
<dbReference type="EMBL" id="BAAAEO010000001">
    <property type="protein sequence ID" value="GAA0542465.1"/>
    <property type="molecule type" value="Genomic_DNA"/>
</dbReference>
<dbReference type="Pfam" id="PF14031">
    <property type="entry name" value="D-ser_dehydrat"/>
    <property type="match status" value="1"/>
</dbReference>
<evidence type="ECO:0000313" key="4">
    <source>
        <dbReference type="EMBL" id="GAA0542465.1"/>
    </source>
</evidence>
<evidence type="ECO:0000259" key="3">
    <source>
        <dbReference type="SMART" id="SM01119"/>
    </source>
</evidence>
<dbReference type="InterPro" id="IPR029066">
    <property type="entry name" value="PLP-binding_barrel"/>
</dbReference>
<dbReference type="InterPro" id="IPR042208">
    <property type="entry name" value="D-ser_dehydrat-like_sf"/>
</dbReference>
<dbReference type="SUPFAM" id="SSF51419">
    <property type="entry name" value="PLP-binding barrel"/>
    <property type="match status" value="1"/>
</dbReference>
<protein>
    <submittedName>
        <fullName evidence="4">Amino acid deaminase</fullName>
    </submittedName>
</protein>
<comment type="similarity">
    <text evidence="1">Belongs to the DSD1 family.</text>
</comment>
<dbReference type="PANTHER" id="PTHR28004">
    <property type="entry name" value="ZGC:162816-RELATED"/>
    <property type="match status" value="1"/>
</dbReference>
<evidence type="ECO:0000256" key="2">
    <source>
        <dbReference type="ARBA" id="ARBA00023239"/>
    </source>
</evidence>
<gene>
    <name evidence="4" type="ORF">GCM10009098_07690</name>
</gene>
<dbReference type="InterPro" id="IPR051466">
    <property type="entry name" value="D-amino_acid_metab_enzyme"/>
</dbReference>